<dbReference type="GO" id="GO:0019948">
    <property type="term" value="F:SUMO activating enzyme activity"/>
    <property type="evidence" value="ECO:0007669"/>
    <property type="project" value="TreeGrafter"/>
</dbReference>
<evidence type="ECO:0000256" key="4">
    <source>
        <dbReference type="ARBA" id="ARBA00022786"/>
    </source>
</evidence>
<reference evidence="9 10" key="1">
    <citation type="journal article" date="2018" name="PLoS Pathog.">
        <title>Evolution of structural diversity of trichothecenes, a family of toxins produced by plant pathogenic and entomopathogenic fungi.</title>
        <authorList>
            <person name="Proctor R.H."/>
            <person name="McCormick S.P."/>
            <person name="Kim H.S."/>
            <person name="Cardoza R.E."/>
            <person name="Stanley A.M."/>
            <person name="Lindo L."/>
            <person name="Kelly A."/>
            <person name="Brown D.W."/>
            <person name="Lee T."/>
            <person name="Vaughan M.M."/>
            <person name="Alexander N.J."/>
            <person name="Busman M."/>
            <person name="Gutierrez S."/>
        </authorList>
    </citation>
    <scope>NUCLEOTIDE SEQUENCE [LARGE SCALE GENOMIC DNA]</scope>
    <source>
        <strain evidence="9 10">IBT 40837</strain>
    </source>
</reference>
<feature type="domain" description="THIF-type NAD/FAD binding fold" evidence="8">
    <location>
        <begin position="114"/>
        <end position="444"/>
    </location>
</feature>
<proteinExistence type="inferred from homology"/>
<comment type="caution">
    <text evidence="9">The sequence shown here is derived from an EMBL/GenBank/DDBJ whole genome shotgun (WGS) entry which is preliminary data.</text>
</comment>
<dbReference type="PRINTS" id="PR01849">
    <property type="entry name" value="UBIQUITINACT"/>
</dbReference>
<keyword evidence="10" id="KW-1185">Reference proteome</keyword>
<protein>
    <recommendedName>
        <fullName evidence="6">Ubiquitin-like 1-activating enzyme E1A</fullName>
    </recommendedName>
</protein>
<evidence type="ECO:0000256" key="3">
    <source>
        <dbReference type="ARBA" id="ARBA00005673"/>
    </source>
</evidence>
<dbReference type="SUPFAM" id="SSF69572">
    <property type="entry name" value="Activating enzymes of the ubiquitin-like proteins"/>
    <property type="match status" value="1"/>
</dbReference>
<dbReference type="InterPro" id="IPR000011">
    <property type="entry name" value="UBQ/SUMO-activ_enz_E1-like"/>
</dbReference>
<sequence>MDDQSNDGVNDANTAPTLDTNGGASGLNPDLVAPDAMAAMMMPGQAFIPDPSLVTTAISDPTIMAPMMFNNGNAATGLALPDKAITAGNYPLHAPTLSLWPHLTVPLSDEIALYDRQIRLWGMAAQAKIQSANILLITIRALANEIAKNLVLAGVGSLTVLDGANVTEADLGAQFLLSEVENPVGQNRAEAASAALRRLNPRVQIHVDSEGVKTKGPSYFAGFDIIIATDLDPDSFNLINTATRLNGKAFYAAGTHGMYGFIFSDLIEHDYVIERDLGNVATELKQETRTRSIVDVKTKKEGPKVVESVTKRELYSTWFLASDVASLPEEYTKSKRRLRSVTPTLSCLRALWEFMQLQSGRLPSNREDLKLFTQIATQKHKALSLPSETLKPEFLRSFLQNLGSEIAPVTAILGGQLAQDVINVLGQKQQPIQNMVIFDGTTMEALMYPLHPEGVLGANLLSLGGGVDTLVPNGGMMIPPDMPIALDGSMVIPPLDAAALAQSQGMPMGVLPAVTSAALAGTPDQIAITQPGASQMPIPAPTSASMPAEPVPVPPVTEPQQQQTSTSSDVPAEAQAQGAA</sequence>
<keyword evidence="4" id="KW-0833">Ubl conjugation pathway</keyword>
<comment type="subcellular location">
    <subcellularLocation>
        <location evidence="1">Nucleus</location>
    </subcellularLocation>
</comment>
<accession>A0A395NIU9</accession>
<dbReference type="Gene3D" id="3.40.50.720">
    <property type="entry name" value="NAD(P)-binding Rossmann-like Domain"/>
    <property type="match status" value="1"/>
</dbReference>
<dbReference type="Pfam" id="PF00899">
    <property type="entry name" value="ThiF"/>
    <property type="match status" value="1"/>
</dbReference>
<evidence type="ECO:0000259" key="8">
    <source>
        <dbReference type="Pfam" id="PF00899"/>
    </source>
</evidence>
<evidence type="ECO:0000313" key="9">
    <source>
        <dbReference type="EMBL" id="RFU75949.1"/>
    </source>
</evidence>
<comment type="pathway">
    <text evidence="2">Protein modification; protein sumoylation.</text>
</comment>
<dbReference type="PANTHER" id="PTHR10953">
    <property type="entry name" value="UBIQUITIN-ACTIVATING ENZYME E1"/>
    <property type="match status" value="1"/>
</dbReference>
<dbReference type="GO" id="GO:0031510">
    <property type="term" value="C:SUMO activating enzyme complex"/>
    <property type="evidence" value="ECO:0007669"/>
    <property type="project" value="TreeGrafter"/>
</dbReference>
<evidence type="ECO:0000256" key="6">
    <source>
        <dbReference type="ARBA" id="ARBA00044354"/>
    </source>
</evidence>
<feature type="compositionally biased region" description="Polar residues" evidence="7">
    <location>
        <begin position="1"/>
        <end position="22"/>
    </location>
</feature>
<feature type="compositionally biased region" description="Low complexity" evidence="7">
    <location>
        <begin position="558"/>
        <end position="568"/>
    </location>
</feature>
<dbReference type="AlphaFoldDB" id="A0A395NIU9"/>
<evidence type="ECO:0000256" key="7">
    <source>
        <dbReference type="SAM" id="MobiDB-lite"/>
    </source>
</evidence>
<dbReference type="OrthoDB" id="1708823at2759"/>
<dbReference type="EMBL" id="PXOA01000400">
    <property type="protein sequence ID" value="RFU75949.1"/>
    <property type="molecule type" value="Genomic_DNA"/>
</dbReference>
<comment type="similarity">
    <text evidence="3">Belongs to the ubiquitin-activating E1 family.</text>
</comment>
<feature type="region of interest" description="Disordered" evidence="7">
    <location>
        <begin position="1"/>
        <end position="29"/>
    </location>
</feature>
<dbReference type="InterPro" id="IPR000594">
    <property type="entry name" value="ThiF_NAD_FAD-bd"/>
</dbReference>
<keyword evidence="5" id="KW-0539">Nucleus</keyword>
<dbReference type="GO" id="GO:0016925">
    <property type="term" value="P:protein sumoylation"/>
    <property type="evidence" value="ECO:0007669"/>
    <property type="project" value="TreeGrafter"/>
</dbReference>
<evidence type="ECO:0000256" key="1">
    <source>
        <dbReference type="ARBA" id="ARBA00004123"/>
    </source>
</evidence>
<feature type="region of interest" description="Disordered" evidence="7">
    <location>
        <begin position="529"/>
        <end position="580"/>
    </location>
</feature>
<dbReference type="PANTHER" id="PTHR10953:SF162">
    <property type="entry name" value="SUMO-ACTIVATING ENZYME SUBUNIT 1"/>
    <property type="match status" value="1"/>
</dbReference>
<evidence type="ECO:0000256" key="5">
    <source>
        <dbReference type="ARBA" id="ARBA00023242"/>
    </source>
</evidence>
<evidence type="ECO:0000256" key="2">
    <source>
        <dbReference type="ARBA" id="ARBA00004718"/>
    </source>
</evidence>
<name>A0A395NIU9_TRIAR</name>
<dbReference type="GO" id="GO:0005737">
    <property type="term" value="C:cytoplasm"/>
    <property type="evidence" value="ECO:0007669"/>
    <property type="project" value="TreeGrafter"/>
</dbReference>
<gene>
    <name evidence="9" type="ORF">TARUN_6297</name>
</gene>
<dbReference type="STRING" id="490622.A0A395NIU9"/>
<organism evidence="9 10">
    <name type="scientific">Trichoderma arundinaceum</name>
    <dbReference type="NCBI Taxonomy" id="490622"/>
    <lineage>
        <taxon>Eukaryota</taxon>
        <taxon>Fungi</taxon>
        <taxon>Dikarya</taxon>
        <taxon>Ascomycota</taxon>
        <taxon>Pezizomycotina</taxon>
        <taxon>Sordariomycetes</taxon>
        <taxon>Hypocreomycetidae</taxon>
        <taxon>Hypocreales</taxon>
        <taxon>Hypocreaceae</taxon>
        <taxon>Trichoderma</taxon>
    </lineage>
</organism>
<dbReference type="Proteomes" id="UP000266272">
    <property type="component" value="Unassembled WGS sequence"/>
</dbReference>
<evidence type="ECO:0000313" key="10">
    <source>
        <dbReference type="Proteomes" id="UP000266272"/>
    </source>
</evidence>
<dbReference type="InterPro" id="IPR045886">
    <property type="entry name" value="ThiF/MoeB/HesA"/>
</dbReference>
<dbReference type="CDD" id="cd01492">
    <property type="entry name" value="Aos1_SUMO"/>
    <property type="match status" value="1"/>
</dbReference>
<dbReference type="InterPro" id="IPR035985">
    <property type="entry name" value="Ubiquitin-activating_enz"/>
</dbReference>